<dbReference type="SUPFAM" id="SSF52047">
    <property type="entry name" value="RNI-like"/>
    <property type="match status" value="1"/>
</dbReference>
<gene>
    <name evidence="1" type="ORF">M378DRAFT_178558</name>
</gene>
<dbReference type="EMBL" id="KN818245">
    <property type="protein sequence ID" value="KIL65004.1"/>
    <property type="molecule type" value="Genomic_DNA"/>
</dbReference>
<organism evidence="1 2">
    <name type="scientific">Amanita muscaria (strain Koide BX008)</name>
    <dbReference type="NCBI Taxonomy" id="946122"/>
    <lineage>
        <taxon>Eukaryota</taxon>
        <taxon>Fungi</taxon>
        <taxon>Dikarya</taxon>
        <taxon>Basidiomycota</taxon>
        <taxon>Agaricomycotina</taxon>
        <taxon>Agaricomycetes</taxon>
        <taxon>Agaricomycetidae</taxon>
        <taxon>Agaricales</taxon>
        <taxon>Pluteineae</taxon>
        <taxon>Amanitaceae</taxon>
        <taxon>Amanita</taxon>
    </lineage>
</organism>
<evidence type="ECO:0000313" key="1">
    <source>
        <dbReference type="EMBL" id="KIL65004.1"/>
    </source>
</evidence>
<evidence type="ECO:0000313" key="2">
    <source>
        <dbReference type="Proteomes" id="UP000054549"/>
    </source>
</evidence>
<protein>
    <submittedName>
        <fullName evidence="1">Uncharacterized protein</fullName>
    </submittedName>
</protein>
<accession>A0A0C2TDX5</accession>
<dbReference type="OrthoDB" id="3237066at2759"/>
<dbReference type="AlphaFoldDB" id="A0A0C2TDX5"/>
<dbReference type="InterPro" id="IPR036047">
    <property type="entry name" value="F-box-like_dom_sf"/>
</dbReference>
<dbReference type="Gene3D" id="3.80.10.10">
    <property type="entry name" value="Ribonuclease Inhibitor"/>
    <property type="match status" value="1"/>
</dbReference>
<dbReference type="Proteomes" id="UP000054549">
    <property type="component" value="Unassembled WGS sequence"/>
</dbReference>
<sequence>MLPPRPPPISKLPVELLSIIFVLSREPEDDDPGSFDTSSVKTPLILSHVSRHWRNIARNIPRLWTQICVSWDLLIEGDGSSGPRIETNLIASYLALSKNCPLDIRIDVRDEDWDGTEPEIEYDDPDYDPASTSTGTYHPDRLLVACSLITNLLPLLIPHLHRWGSLGILTDTWAPMFIALNLINPSLTTFGAPRLESLTLMRCNGYVCFNPMFEPKRLVKPEFLSRETLSDDANSVLNDGLAVNPLPRLKHLALMGVHVDWDALANAMETNEVGGLETLSLRSLSKQVTPSRVAFLRLLHASPNMESLVVNTAGPSSSSDSEEYDGLGRARLNKLQMLEIGYRSEEEAEALLGSISTSTAREVVLKYEEYIPGEVENMDGELVLGYLAKTEAEGQRPLVLSDVEELRLSGVGFEDELMGREALKTVLAGAKRLKRLNVVDMAVEDVLRSLIPEGTRHPCPELQSLTMKLRPSFQYTVVSNACIPVWMEMVTRLLGERRKTSTLKEVTIEVESFAPDFVGKDKATIGETFVSISVSKASMLDSTQSACALGSAQ</sequence>
<dbReference type="InterPro" id="IPR032675">
    <property type="entry name" value="LRR_dom_sf"/>
</dbReference>
<dbReference type="Gene3D" id="1.20.1280.50">
    <property type="match status" value="1"/>
</dbReference>
<dbReference type="HOGENOM" id="CLU_020999_2_0_1"/>
<dbReference type="STRING" id="946122.A0A0C2TDX5"/>
<dbReference type="SUPFAM" id="SSF81383">
    <property type="entry name" value="F-box domain"/>
    <property type="match status" value="1"/>
</dbReference>
<name>A0A0C2TDX5_AMAMK</name>
<dbReference type="InParanoid" id="A0A0C2TDX5"/>
<reference evidence="1 2" key="1">
    <citation type="submission" date="2014-04" db="EMBL/GenBank/DDBJ databases">
        <title>Evolutionary Origins and Diversification of the Mycorrhizal Mutualists.</title>
        <authorList>
            <consortium name="DOE Joint Genome Institute"/>
            <consortium name="Mycorrhizal Genomics Consortium"/>
            <person name="Kohler A."/>
            <person name="Kuo A."/>
            <person name="Nagy L.G."/>
            <person name="Floudas D."/>
            <person name="Copeland A."/>
            <person name="Barry K.W."/>
            <person name="Cichocki N."/>
            <person name="Veneault-Fourrey C."/>
            <person name="LaButti K."/>
            <person name="Lindquist E.A."/>
            <person name="Lipzen A."/>
            <person name="Lundell T."/>
            <person name="Morin E."/>
            <person name="Murat C."/>
            <person name="Riley R."/>
            <person name="Ohm R."/>
            <person name="Sun H."/>
            <person name="Tunlid A."/>
            <person name="Henrissat B."/>
            <person name="Grigoriev I.V."/>
            <person name="Hibbett D.S."/>
            <person name="Martin F."/>
        </authorList>
    </citation>
    <scope>NUCLEOTIDE SEQUENCE [LARGE SCALE GENOMIC DNA]</scope>
    <source>
        <strain evidence="1 2">Koide BX008</strain>
    </source>
</reference>
<proteinExistence type="predicted"/>
<keyword evidence="2" id="KW-1185">Reference proteome</keyword>